<dbReference type="KEGG" id="ceh:CEW89_09125"/>
<evidence type="ECO:0000313" key="1">
    <source>
        <dbReference type="EMBL" id="ATG47713.1"/>
    </source>
</evidence>
<proteinExistence type="predicted"/>
<gene>
    <name evidence="1" type="ORF">CEW89_09125</name>
</gene>
<dbReference type="EMBL" id="CP022196">
    <property type="protein sequence ID" value="ATG47713.1"/>
    <property type="molecule type" value="Genomic_DNA"/>
</dbReference>
<accession>A0A291GB01</accession>
<dbReference type="OrthoDB" id="7858716at2"/>
<dbReference type="RefSeq" id="WP_096805689.1">
    <property type="nucleotide sequence ID" value="NZ_CP022196.1"/>
</dbReference>
<name>A0A291GB01_9RHOB</name>
<dbReference type="STRING" id="1758178.GCA_001550095_00600"/>
<dbReference type="Proteomes" id="UP000217935">
    <property type="component" value="Chromosome"/>
</dbReference>
<sequence length="93" mass="10491">MDESTRQDRLEEQIIACLLIERQSPYDTLKTLLAHPDLADPMAAVFALTTVAADLSGWHEPVLHDLSNRCFEAATLFICEFWADGYRLEPPAD</sequence>
<reference evidence="1 2" key="1">
    <citation type="submission" date="2017-06" db="EMBL/GenBank/DDBJ databases">
        <title>Celeribacter sp. TSPH2 complete genome sequence.</title>
        <authorList>
            <person name="Woo J.-H."/>
            <person name="Kim H.-S."/>
        </authorList>
    </citation>
    <scope>NUCLEOTIDE SEQUENCE [LARGE SCALE GENOMIC DNA]</scope>
    <source>
        <strain evidence="1 2">TSPH2</strain>
    </source>
</reference>
<evidence type="ECO:0000313" key="2">
    <source>
        <dbReference type="Proteomes" id="UP000217935"/>
    </source>
</evidence>
<keyword evidence="2" id="KW-1185">Reference proteome</keyword>
<dbReference type="AlphaFoldDB" id="A0A291GB01"/>
<protein>
    <submittedName>
        <fullName evidence="1">Uncharacterized protein</fullName>
    </submittedName>
</protein>
<organism evidence="1 2">
    <name type="scientific">Celeribacter ethanolicus</name>
    <dbReference type="NCBI Taxonomy" id="1758178"/>
    <lineage>
        <taxon>Bacteria</taxon>
        <taxon>Pseudomonadati</taxon>
        <taxon>Pseudomonadota</taxon>
        <taxon>Alphaproteobacteria</taxon>
        <taxon>Rhodobacterales</taxon>
        <taxon>Roseobacteraceae</taxon>
        <taxon>Celeribacter</taxon>
    </lineage>
</organism>